<evidence type="ECO:0000256" key="2">
    <source>
        <dbReference type="ARBA" id="ARBA00022448"/>
    </source>
</evidence>
<keyword evidence="2" id="KW-0813">Transport</keyword>
<sequence>MSVLWLLGLYYAYPASLLVTFLISHLLTFRQEKLRIELLDREKSYELIWYLQACILPSLASYIALLIYFGSGLLPDPDGPFKPCRSNCHAWFIAIVFEVSIISIIWIIPSQANYIKTITCSLGALRAAILILIVAIFQQYERRSFWRISTSDVERQSLISPTTSNSNYGVTSSTLKQGVQRVGWLDYFYGFQRLFPYIWPSDSRNQQLITILCFALLILQRIVNIMVPRQLGLLVESLGVGSMPYKHIALYCIYRGLQGQQGIIGSIRAILWIPISQSLYSRLTSAAYSHVLLLSLDFHLSKRIGEVMSALSKGASLNTFLDGFAFQLFPMVLDLGIAAFYLFFTFGAFYPIIVLTVMWSYVFVTIYMAKYRAKARREMASRDRDMDAAKTDAIMAYEMVHYNGAIPLEISKFGQLVTAFQRAEFSVLFSLNKLNATQNGIFIIGVILVCILSAYQISIGLYRISDFVTLITYFAQLQAPLAFFGSFYNQVQNNLVEAERMLELFNISPNVVDSPEAEPISKISSRLVVSNLSFAYGYEKSALENISFTVEPGTSTAIVGESGSGKSTILKLLFRFYNPSNGHIYVDNVDTQKITIESLRSHIGVVPQETVLFNESLMYNLTYARQDATEEEVFEACRAASIDEKIKEFPAGYRTVVGERGLKLSGGEKQRVAIARAILKNPQIMLLDEATASLDTHTEKLIQGALENVTRGRTTIIVAHRLSTITHADQILVLHLGRIVERGTHRELLAKGGRYAGMWQKQTEMKDKKGL</sequence>
<evidence type="ECO:0000313" key="12">
    <source>
        <dbReference type="EMBL" id="KIM95686.1"/>
    </source>
</evidence>
<gene>
    <name evidence="12" type="ORF">OIDMADRAFT_45029</name>
</gene>
<evidence type="ECO:0000259" key="10">
    <source>
        <dbReference type="PROSITE" id="PS50893"/>
    </source>
</evidence>
<dbReference type="InterPro" id="IPR003439">
    <property type="entry name" value="ABC_transporter-like_ATP-bd"/>
</dbReference>
<evidence type="ECO:0000256" key="8">
    <source>
        <dbReference type="ARBA" id="ARBA00024363"/>
    </source>
</evidence>
<feature type="domain" description="ABC transporter" evidence="10">
    <location>
        <begin position="527"/>
        <end position="761"/>
    </location>
</feature>
<organism evidence="12 13">
    <name type="scientific">Oidiodendron maius (strain Zn)</name>
    <dbReference type="NCBI Taxonomy" id="913774"/>
    <lineage>
        <taxon>Eukaryota</taxon>
        <taxon>Fungi</taxon>
        <taxon>Dikarya</taxon>
        <taxon>Ascomycota</taxon>
        <taxon>Pezizomycotina</taxon>
        <taxon>Leotiomycetes</taxon>
        <taxon>Leotiomycetes incertae sedis</taxon>
        <taxon>Myxotrichaceae</taxon>
        <taxon>Oidiodendron</taxon>
    </lineage>
</organism>
<evidence type="ECO:0000256" key="9">
    <source>
        <dbReference type="SAM" id="Phobius"/>
    </source>
</evidence>
<dbReference type="InterPro" id="IPR027417">
    <property type="entry name" value="P-loop_NTPase"/>
</dbReference>
<evidence type="ECO:0000256" key="3">
    <source>
        <dbReference type="ARBA" id="ARBA00022692"/>
    </source>
</evidence>
<feature type="transmembrane region" description="Helical" evidence="9">
    <location>
        <begin position="6"/>
        <end position="27"/>
    </location>
</feature>
<feature type="transmembrane region" description="Helical" evidence="9">
    <location>
        <begin position="441"/>
        <end position="464"/>
    </location>
</feature>
<protein>
    <recommendedName>
        <fullName evidence="14">ABC transporter domain-containing protein</fullName>
    </recommendedName>
</protein>
<dbReference type="STRING" id="913774.A0A0C3GZM8"/>
<dbReference type="PROSITE" id="PS50893">
    <property type="entry name" value="ABC_TRANSPORTER_2"/>
    <property type="match status" value="1"/>
</dbReference>
<feature type="domain" description="ABC transmembrane type-1" evidence="11">
    <location>
        <begin position="211"/>
        <end position="493"/>
    </location>
</feature>
<dbReference type="Proteomes" id="UP000054321">
    <property type="component" value="Unassembled WGS sequence"/>
</dbReference>
<dbReference type="InterPro" id="IPR003593">
    <property type="entry name" value="AAA+_ATPase"/>
</dbReference>
<dbReference type="InParanoid" id="A0A0C3GZM8"/>
<dbReference type="AlphaFoldDB" id="A0A0C3GZM8"/>
<dbReference type="Gene3D" id="1.20.1560.10">
    <property type="entry name" value="ABC transporter type 1, transmembrane domain"/>
    <property type="match status" value="1"/>
</dbReference>
<keyword evidence="5" id="KW-0067">ATP-binding</keyword>
<keyword evidence="13" id="KW-1185">Reference proteome</keyword>
<keyword evidence="4" id="KW-0547">Nucleotide-binding</keyword>
<evidence type="ECO:0000256" key="4">
    <source>
        <dbReference type="ARBA" id="ARBA00022741"/>
    </source>
</evidence>
<dbReference type="HOGENOM" id="CLU_000604_6_5_1"/>
<evidence type="ECO:0008006" key="14">
    <source>
        <dbReference type="Google" id="ProtNLM"/>
    </source>
</evidence>
<keyword evidence="3 9" id="KW-0812">Transmembrane</keyword>
<name>A0A0C3GZM8_OIDMZ</name>
<comment type="similarity">
    <text evidence="8">Belongs to the ABC transporter superfamily. ABCB family. Heavy Metal importer (TC 3.A.1.210) subfamily.</text>
</comment>
<evidence type="ECO:0000256" key="5">
    <source>
        <dbReference type="ARBA" id="ARBA00022840"/>
    </source>
</evidence>
<evidence type="ECO:0000259" key="11">
    <source>
        <dbReference type="PROSITE" id="PS50929"/>
    </source>
</evidence>
<feature type="transmembrane region" description="Helical" evidence="9">
    <location>
        <begin position="89"/>
        <end position="108"/>
    </location>
</feature>
<evidence type="ECO:0000256" key="6">
    <source>
        <dbReference type="ARBA" id="ARBA00022989"/>
    </source>
</evidence>
<dbReference type="GO" id="GO:0005524">
    <property type="term" value="F:ATP binding"/>
    <property type="evidence" value="ECO:0007669"/>
    <property type="project" value="UniProtKB-KW"/>
</dbReference>
<dbReference type="Pfam" id="PF00005">
    <property type="entry name" value="ABC_tran"/>
    <property type="match status" value="1"/>
</dbReference>
<dbReference type="FunFam" id="3.40.50.300:FF:000186">
    <property type="entry name" value="ATP-binding cassette sub-family B member 7, mitochondrial"/>
    <property type="match status" value="1"/>
</dbReference>
<reference evidence="13" key="2">
    <citation type="submission" date="2015-01" db="EMBL/GenBank/DDBJ databases">
        <title>Evolutionary Origins and Diversification of the Mycorrhizal Mutualists.</title>
        <authorList>
            <consortium name="DOE Joint Genome Institute"/>
            <consortium name="Mycorrhizal Genomics Consortium"/>
            <person name="Kohler A."/>
            <person name="Kuo A."/>
            <person name="Nagy L.G."/>
            <person name="Floudas D."/>
            <person name="Copeland A."/>
            <person name="Barry K.W."/>
            <person name="Cichocki N."/>
            <person name="Veneault-Fourrey C."/>
            <person name="LaButti K."/>
            <person name="Lindquist E.A."/>
            <person name="Lipzen A."/>
            <person name="Lundell T."/>
            <person name="Morin E."/>
            <person name="Murat C."/>
            <person name="Riley R."/>
            <person name="Ohm R."/>
            <person name="Sun H."/>
            <person name="Tunlid A."/>
            <person name="Henrissat B."/>
            <person name="Grigoriev I.V."/>
            <person name="Hibbett D.S."/>
            <person name="Martin F."/>
        </authorList>
    </citation>
    <scope>NUCLEOTIDE SEQUENCE [LARGE SCALE GENOMIC DNA]</scope>
    <source>
        <strain evidence="13">Zn</strain>
    </source>
</reference>
<feature type="transmembrane region" description="Helical" evidence="9">
    <location>
        <begin position="120"/>
        <end position="140"/>
    </location>
</feature>
<feature type="transmembrane region" description="Helical" evidence="9">
    <location>
        <begin position="349"/>
        <end position="369"/>
    </location>
</feature>
<dbReference type="SUPFAM" id="SSF52540">
    <property type="entry name" value="P-loop containing nucleoside triphosphate hydrolases"/>
    <property type="match status" value="1"/>
</dbReference>
<dbReference type="PANTHER" id="PTHR24221:SF651">
    <property type="entry name" value="HEAVY METAL TOLERANCE PROTEIN"/>
    <property type="match status" value="1"/>
</dbReference>
<evidence type="ECO:0000256" key="1">
    <source>
        <dbReference type="ARBA" id="ARBA00004141"/>
    </source>
</evidence>
<proteinExistence type="inferred from homology"/>
<dbReference type="EMBL" id="KN832886">
    <property type="protein sequence ID" value="KIM95686.1"/>
    <property type="molecule type" value="Genomic_DNA"/>
</dbReference>
<dbReference type="Gene3D" id="3.40.50.300">
    <property type="entry name" value="P-loop containing nucleotide triphosphate hydrolases"/>
    <property type="match status" value="1"/>
</dbReference>
<dbReference type="InterPro" id="IPR039421">
    <property type="entry name" value="Type_1_exporter"/>
</dbReference>
<feature type="transmembrane region" description="Helical" evidence="9">
    <location>
        <begin position="47"/>
        <end position="69"/>
    </location>
</feature>
<dbReference type="GO" id="GO:0000041">
    <property type="term" value="P:transition metal ion transport"/>
    <property type="evidence" value="ECO:0007669"/>
    <property type="project" value="UniProtKB-ARBA"/>
</dbReference>
<dbReference type="GO" id="GO:0016887">
    <property type="term" value="F:ATP hydrolysis activity"/>
    <property type="evidence" value="ECO:0007669"/>
    <property type="project" value="InterPro"/>
</dbReference>
<dbReference type="PANTHER" id="PTHR24221">
    <property type="entry name" value="ATP-BINDING CASSETTE SUB-FAMILY B"/>
    <property type="match status" value="1"/>
</dbReference>
<reference evidence="12 13" key="1">
    <citation type="submission" date="2014-04" db="EMBL/GenBank/DDBJ databases">
        <authorList>
            <consortium name="DOE Joint Genome Institute"/>
            <person name="Kuo A."/>
            <person name="Martino E."/>
            <person name="Perotto S."/>
            <person name="Kohler A."/>
            <person name="Nagy L.G."/>
            <person name="Floudas D."/>
            <person name="Copeland A."/>
            <person name="Barry K.W."/>
            <person name="Cichocki N."/>
            <person name="Veneault-Fourrey C."/>
            <person name="LaButti K."/>
            <person name="Lindquist E.A."/>
            <person name="Lipzen A."/>
            <person name="Lundell T."/>
            <person name="Morin E."/>
            <person name="Murat C."/>
            <person name="Sun H."/>
            <person name="Tunlid A."/>
            <person name="Henrissat B."/>
            <person name="Grigoriev I.V."/>
            <person name="Hibbett D.S."/>
            <person name="Martin F."/>
            <person name="Nordberg H.P."/>
            <person name="Cantor M.N."/>
            <person name="Hua S.X."/>
        </authorList>
    </citation>
    <scope>NUCLEOTIDE SEQUENCE [LARGE SCALE GENOMIC DNA]</scope>
    <source>
        <strain evidence="12 13">Zn</strain>
    </source>
</reference>
<dbReference type="PROSITE" id="PS00211">
    <property type="entry name" value="ABC_TRANSPORTER_1"/>
    <property type="match status" value="1"/>
</dbReference>
<accession>A0A0C3GZM8</accession>
<dbReference type="CDD" id="cd18583">
    <property type="entry name" value="ABC_6TM_HMT1"/>
    <property type="match status" value="1"/>
</dbReference>
<dbReference type="InterPro" id="IPR017871">
    <property type="entry name" value="ABC_transporter-like_CS"/>
</dbReference>
<dbReference type="InterPro" id="IPR036640">
    <property type="entry name" value="ABC1_TM_sf"/>
</dbReference>
<dbReference type="OrthoDB" id="6500128at2759"/>
<keyword evidence="6 9" id="KW-1133">Transmembrane helix</keyword>
<dbReference type="GO" id="GO:0140359">
    <property type="term" value="F:ABC-type transporter activity"/>
    <property type="evidence" value="ECO:0007669"/>
    <property type="project" value="InterPro"/>
</dbReference>
<keyword evidence="7 9" id="KW-0472">Membrane</keyword>
<dbReference type="Pfam" id="PF00664">
    <property type="entry name" value="ABC_membrane"/>
    <property type="match status" value="1"/>
</dbReference>
<dbReference type="PROSITE" id="PS50929">
    <property type="entry name" value="ABC_TM1F"/>
    <property type="match status" value="1"/>
</dbReference>
<dbReference type="InterPro" id="IPR011527">
    <property type="entry name" value="ABC1_TM_dom"/>
</dbReference>
<dbReference type="SUPFAM" id="SSF90123">
    <property type="entry name" value="ABC transporter transmembrane region"/>
    <property type="match status" value="1"/>
</dbReference>
<comment type="subcellular location">
    <subcellularLocation>
        <location evidence="1">Membrane</location>
        <topology evidence="1">Multi-pass membrane protein</topology>
    </subcellularLocation>
</comment>
<evidence type="ECO:0000256" key="7">
    <source>
        <dbReference type="ARBA" id="ARBA00023136"/>
    </source>
</evidence>
<evidence type="ECO:0000313" key="13">
    <source>
        <dbReference type="Proteomes" id="UP000054321"/>
    </source>
</evidence>
<dbReference type="GO" id="GO:0005774">
    <property type="term" value="C:vacuolar membrane"/>
    <property type="evidence" value="ECO:0007669"/>
    <property type="project" value="TreeGrafter"/>
</dbReference>
<dbReference type="SMART" id="SM00382">
    <property type="entry name" value="AAA"/>
    <property type="match status" value="1"/>
</dbReference>